<dbReference type="Gene3D" id="3.40.50.12780">
    <property type="entry name" value="N-terminal domain of ligase-like"/>
    <property type="match status" value="1"/>
</dbReference>
<evidence type="ECO:0008006" key="4">
    <source>
        <dbReference type="Google" id="ProtNLM"/>
    </source>
</evidence>
<sequence length="533" mass="57790">MPVPQSCCLIGHARWHGKQPVALGKLAWQTVRKLGVLMNLAHWLARTAQVDPFRPALFRGQTMVSDYRRFDTQARAVASWLLSQGVGPGDRVAIFMKNIPDYLVVLFGIWYAGAAAVPVNAKLHGREADYILDDAGARIVFSSSSQGASLSAGRTVISVPGDAYRAILHSDPVTQITPRDATQLAWLFYTSGTTGKPKGVIITHGMLQTMALCYRADVDQVLSTDTALYAAPLSHGAGLYTLMHVQAGARHVCPTSGGFDVAEIMELASHFTGVHMFAAPTMVKRLTDGAKAAGWDGNGLRTVVYGGGPMYNTDIIQAVDQFGAVFVQIYGQGECPMGISALPRAVISDRDHLDWRRRLASVGRAQSAVEVRIGDADGRPVPTGVPGELMVRGQTVMPGYWNNSDATAKTLRDGWLMTGDVGVIDQQGFVTLQDRSKDMIISGGSNVYPREVEEVLLQHVDVAEASVVGRAHPEWGEEIVAFIVGTAPEAEMDALCLAQIARFKRPKEYIRLPELPKNNYGKVLKTELRKLLG</sequence>
<proteinExistence type="predicted"/>
<dbReference type="Pfam" id="PF00501">
    <property type="entry name" value="AMP-binding"/>
    <property type="match status" value="1"/>
</dbReference>
<dbReference type="Pfam" id="PF13193">
    <property type="entry name" value="AMP-binding_C"/>
    <property type="match status" value="1"/>
</dbReference>
<evidence type="ECO:0000313" key="3">
    <source>
        <dbReference type="EMBL" id="KKN45743.1"/>
    </source>
</evidence>
<name>A0A0F9TWH3_9ZZZZ</name>
<dbReference type="AlphaFoldDB" id="A0A0F9TWH3"/>
<gene>
    <name evidence="3" type="ORF">LCGC14_0680120</name>
</gene>
<evidence type="ECO:0000259" key="1">
    <source>
        <dbReference type="Pfam" id="PF00501"/>
    </source>
</evidence>
<dbReference type="InterPro" id="IPR025110">
    <property type="entry name" value="AMP-bd_C"/>
</dbReference>
<dbReference type="PANTHER" id="PTHR43767:SF1">
    <property type="entry name" value="NONRIBOSOMAL PEPTIDE SYNTHASE PES1 (EUROFUNG)-RELATED"/>
    <property type="match status" value="1"/>
</dbReference>
<reference evidence="3" key="1">
    <citation type="journal article" date="2015" name="Nature">
        <title>Complex archaea that bridge the gap between prokaryotes and eukaryotes.</title>
        <authorList>
            <person name="Spang A."/>
            <person name="Saw J.H."/>
            <person name="Jorgensen S.L."/>
            <person name="Zaremba-Niedzwiedzka K."/>
            <person name="Martijn J."/>
            <person name="Lind A.E."/>
            <person name="van Eijk R."/>
            <person name="Schleper C."/>
            <person name="Guy L."/>
            <person name="Ettema T.J."/>
        </authorList>
    </citation>
    <scope>NUCLEOTIDE SEQUENCE</scope>
</reference>
<comment type="caution">
    <text evidence="3">The sequence shown here is derived from an EMBL/GenBank/DDBJ whole genome shotgun (WGS) entry which is preliminary data.</text>
</comment>
<evidence type="ECO:0000259" key="2">
    <source>
        <dbReference type="Pfam" id="PF13193"/>
    </source>
</evidence>
<protein>
    <recommendedName>
        <fullName evidence="4">AMP-dependent synthetase/ligase domain-containing protein</fullName>
    </recommendedName>
</protein>
<organism evidence="3">
    <name type="scientific">marine sediment metagenome</name>
    <dbReference type="NCBI Taxonomy" id="412755"/>
    <lineage>
        <taxon>unclassified sequences</taxon>
        <taxon>metagenomes</taxon>
        <taxon>ecological metagenomes</taxon>
    </lineage>
</organism>
<feature type="domain" description="AMP-dependent synthetase/ligase" evidence="1">
    <location>
        <begin position="45"/>
        <end position="401"/>
    </location>
</feature>
<dbReference type="InterPro" id="IPR042099">
    <property type="entry name" value="ANL_N_sf"/>
</dbReference>
<dbReference type="InterPro" id="IPR000873">
    <property type="entry name" value="AMP-dep_synth/lig_dom"/>
</dbReference>
<dbReference type="GO" id="GO:0016878">
    <property type="term" value="F:acid-thiol ligase activity"/>
    <property type="evidence" value="ECO:0007669"/>
    <property type="project" value="UniProtKB-ARBA"/>
</dbReference>
<dbReference type="InterPro" id="IPR045851">
    <property type="entry name" value="AMP-bd_C_sf"/>
</dbReference>
<feature type="domain" description="AMP-binding enzyme C-terminal" evidence="2">
    <location>
        <begin position="451"/>
        <end position="522"/>
    </location>
</feature>
<dbReference type="InterPro" id="IPR020845">
    <property type="entry name" value="AMP-binding_CS"/>
</dbReference>
<accession>A0A0F9TWH3</accession>
<dbReference type="EMBL" id="LAZR01001370">
    <property type="protein sequence ID" value="KKN45743.1"/>
    <property type="molecule type" value="Genomic_DNA"/>
</dbReference>
<dbReference type="Gene3D" id="3.30.300.30">
    <property type="match status" value="1"/>
</dbReference>
<dbReference type="PANTHER" id="PTHR43767">
    <property type="entry name" value="LONG-CHAIN-FATTY-ACID--COA LIGASE"/>
    <property type="match status" value="1"/>
</dbReference>
<dbReference type="InterPro" id="IPR050237">
    <property type="entry name" value="ATP-dep_AMP-bd_enzyme"/>
</dbReference>
<dbReference type="PROSITE" id="PS00455">
    <property type="entry name" value="AMP_BINDING"/>
    <property type="match status" value="1"/>
</dbReference>
<dbReference type="SUPFAM" id="SSF56801">
    <property type="entry name" value="Acetyl-CoA synthetase-like"/>
    <property type="match status" value="1"/>
</dbReference>